<keyword evidence="2" id="KW-1185">Reference proteome</keyword>
<name>A0AAE1BNC0_PETCI</name>
<comment type="caution">
    <text evidence="1">The sequence shown here is derived from an EMBL/GenBank/DDBJ whole genome shotgun (WGS) entry which is preliminary data.</text>
</comment>
<reference evidence="1" key="1">
    <citation type="submission" date="2023-10" db="EMBL/GenBank/DDBJ databases">
        <title>Genome assemblies of two species of porcelain crab, Petrolisthes cinctipes and Petrolisthes manimaculis (Anomura: Porcellanidae).</title>
        <authorList>
            <person name="Angst P."/>
        </authorList>
    </citation>
    <scope>NUCLEOTIDE SEQUENCE</scope>
    <source>
        <strain evidence="1">PB745_01</strain>
        <tissue evidence="1">Gill</tissue>
    </source>
</reference>
<organism evidence="1 2">
    <name type="scientific">Petrolisthes cinctipes</name>
    <name type="common">Flat porcelain crab</name>
    <dbReference type="NCBI Taxonomy" id="88211"/>
    <lineage>
        <taxon>Eukaryota</taxon>
        <taxon>Metazoa</taxon>
        <taxon>Ecdysozoa</taxon>
        <taxon>Arthropoda</taxon>
        <taxon>Crustacea</taxon>
        <taxon>Multicrustacea</taxon>
        <taxon>Malacostraca</taxon>
        <taxon>Eumalacostraca</taxon>
        <taxon>Eucarida</taxon>
        <taxon>Decapoda</taxon>
        <taxon>Pleocyemata</taxon>
        <taxon>Anomura</taxon>
        <taxon>Galatheoidea</taxon>
        <taxon>Porcellanidae</taxon>
        <taxon>Petrolisthes</taxon>
    </lineage>
</organism>
<protein>
    <submittedName>
        <fullName evidence="1">Uncharacterized protein</fullName>
    </submittedName>
</protein>
<accession>A0AAE1BNC0</accession>
<dbReference type="Proteomes" id="UP001286313">
    <property type="component" value="Unassembled WGS sequence"/>
</dbReference>
<evidence type="ECO:0000313" key="2">
    <source>
        <dbReference type="Proteomes" id="UP001286313"/>
    </source>
</evidence>
<proteinExistence type="predicted"/>
<dbReference type="AlphaFoldDB" id="A0AAE1BNC0"/>
<dbReference type="EMBL" id="JAWQEG010006745">
    <property type="protein sequence ID" value="KAK3853996.1"/>
    <property type="molecule type" value="Genomic_DNA"/>
</dbReference>
<sequence>MAERRGVERGPSPPTNQHHVWVPTNLLMQSVVCSDSSPCQPANQPTTSNINKGRVSPVTITTVTPQPCLRWQSRVKRMQHITSDLEQHAQ</sequence>
<gene>
    <name evidence="1" type="ORF">Pcinc_039489</name>
</gene>
<evidence type="ECO:0000313" key="1">
    <source>
        <dbReference type="EMBL" id="KAK3853996.1"/>
    </source>
</evidence>